<proteinExistence type="predicted"/>
<dbReference type="OrthoDB" id="4277097at2759"/>
<evidence type="ECO:0000259" key="1">
    <source>
        <dbReference type="Pfam" id="PF18566"/>
    </source>
</evidence>
<gene>
    <name evidence="2" type="ORF">N7515_009855</name>
</gene>
<dbReference type="AlphaFoldDB" id="A0A9W9GHD5"/>
<accession>A0A9W9GHD5</accession>
<dbReference type="InterPro" id="IPR041411">
    <property type="entry name" value="Ldi"/>
</dbReference>
<comment type="caution">
    <text evidence="2">The sequence shown here is derived from an EMBL/GenBank/DDBJ whole genome shotgun (WGS) entry which is preliminary data.</text>
</comment>
<dbReference type="RefSeq" id="XP_056516971.1">
    <property type="nucleotide sequence ID" value="XM_056670598.1"/>
</dbReference>
<dbReference type="Proteomes" id="UP001149079">
    <property type="component" value="Unassembled WGS sequence"/>
</dbReference>
<feature type="domain" description="Linalool dehydratase/isomerase" evidence="1">
    <location>
        <begin position="65"/>
        <end position="407"/>
    </location>
</feature>
<evidence type="ECO:0000313" key="2">
    <source>
        <dbReference type="EMBL" id="KAJ5120467.1"/>
    </source>
</evidence>
<dbReference type="GeneID" id="81409769"/>
<sequence>MSLANAPVNADFPLHLRQLMHDPPKLTKEQCGHLRHIYNLASQLDGDWAFMGCEEPGQEWDTARRYQLATMSYAVGAAHYHRLPAMRSMFKPVFGALIRKMLRREVWDYWYLSSQSGKKLDPDLKELRKPWADPVCKENIMYSGHLLNMVSLFSMLFNDDQFDQEGAITFKWNPLFWGMGEETFSYTRTTLQKTILAGMESEGWVGVCCEPNWVFIICNQFPILATRYNDVRNGTRLVDDVLRKYKAAWADKGFIGENGLFRRLYATRQKQTVDADDIGHSAWTMAFMPWNYDLIQSLYPAIGSGFLYRTDDRININPPAVANEIRRIVKTENADPDSPSVLSRAREITNGVNDRRLPYLSPVFGYVAQWLSEIAGPEDLSKLLRHADAYLTPSWSHGGLYYQRCDQGWDNDGNYTYVDPHTGNAAIAYARLNVKNGQKKMWDHPWTRDEVQSRPWIDGINFGQGIDCLRGEWSEQNRAMIASFRTWHGSRVACQPVVLNLPFGKYGVYINSRLEYVTTIDASNRAITVDLDVGAEDVDLVIICA</sequence>
<reference evidence="2" key="2">
    <citation type="journal article" date="2023" name="IMA Fungus">
        <title>Comparative genomic study of the Penicillium genus elucidates a diverse pangenome and 15 lateral gene transfer events.</title>
        <authorList>
            <person name="Petersen C."/>
            <person name="Sorensen T."/>
            <person name="Nielsen M.R."/>
            <person name="Sondergaard T.E."/>
            <person name="Sorensen J.L."/>
            <person name="Fitzpatrick D.A."/>
            <person name="Frisvad J.C."/>
            <person name="Nielsen K.L."/>
        </authorList>
    </citation>
    <scope>NUCLEOTIDE SEQUENCE</scope>
    <source>
        <strain evidence="2">IBT 22155</strain>
    </source>
</reference>
<protein>
    <recommendedName>
        <fullName evidence="1">Linalool dehydratase/isomerase domain-containing protein</fullName>
    </recommendedName>
</protein>
<dbReference type="Pfam" id="PF18566">
    <property type="entry name" value="Ldi"/>
    <property type="match status" value="1"/>
</dbReference>
<name>A0A9W9GHD5_9EURO</name>
<keyword evidence="3" id="KW-1185">Reference proteome</keyword>
<dbReference type="EMBL" id="JAPQKL010000008">
    <property type="protein sequence ID" value="KAJ5120467.1"/>
    <property type="molecule type" value="Genomic_DNA"/>
</dbReference>
<evidence type="ECO:0000313" key="3">
    <source>
        <dbReference type="Proteomes" id="UP001149079"/>
    </source>
</evidence>
<reference evidence="2" key="1">
    <citation type="submission" date="2022-11" db="EMBL/GenBank/DDBJ databases">
        <authorList>
            <person name="Petersen C."/>
        </authorList>
    </citation>
    <scope>NUCLEOTIDE SEQUENCE</scope>
    <source>
        <strain evidence="2">IBT 22155</strain>
    </source>
</reference>
<organism evidence="2 3">
    <name type="scientific">Penicillium bovifimosum</name>
    <dbReference type="NCBI Taxonomy" id="126998"/>
    <lineage>
        <taxon>Eukaryota</taxon>
        <taxon>Fungi</taxon>
        <taxon>Dikarya</taxon>
        <taxon>Ascomycota</taxon>
        <taxon>Pezizomycotina</taxon>
        <taxon>Eurotiomycetes</taxon>
        <taxon>Eurotiomycetidae</taxon>
        <taxon>Eurotiales</taxon>
        <taxon>Aspergillaceae</taxon>
        <taxon>Penicillium</taxon>
    </lineage>
</organism>